<dbReference type="Pfam" id="PF00933">
    <property type="entry name" value="Glyco_hydro_3"/>
    <property type="match status" value="1"/>
</dbReference>
<dbReference type="InterPro" id="IPR036881">
    <property type="entry name" value="Glyco_hydro_3_C_sf"/>
</dbReference>
<evidence type="ECO:0000313" key="7">
    <source>
        <dbReference type="Proteomes" id="UP000824504"/>
    </source>
</evidence>
<reference evidence="6 7" key="1">
    <citation type="submission" date="2021-07" db="EMBL/GenBank/DDBJ databases">
        <title>complete genome sequencing of Tessaracoccus sp.J1M15.</title>
        <authorList>
            <person name="Bae J.-W."/>
            <person name="Kim D.-y."/>
        </authorList>
    </citation>
    <scope>NUCLEOTIDE SEQUENCE [LARGE SCALE GENOMIC DNA]</scope>
    <source>
        <strain evidence="6 7">J1M15</strain>
    </source>
</reference>
<evidence type="ECO:0000313" key="6">
    <source>
        <dbReference type="EMBL" id="QXT64402.1"/>
    </source>
</evidence>
<dbReference type="InterPro" id="IPR019800">
    <property type="entry name" value="Glyco_hydro_3_AS"/>
</dbReference>
<dbReference type="InterPro" id="IPR036962">
    <property type="entry name" value="Glyco_hydro_3_N_sf"/>
</dbReference>
<evidence type="ECO:0000256" key="3">
    <source>
        <dbReference type="ARBA" id="ARBA00023277"/>
    </source>
</evidence>
<dbReference type="EMBL" id="CP079216">
    <property type="protein sequence ID" value="QXT64402.1"/>
    <property type="molecule type" value="Genomic_DNA"/>
</dbReference>
<dbReference type="Pfam" id="PF14310">
    <property type="entry name" value="Fn3-like"/>
    <property type="match status" value="1"/>
</dbReference>
<name>A0ABX8SM24_9ACTN</name>
<evidence type="ECO:0000256" key="2">
    <source>
        <dbReference type="ARBA" id="ARBA00022801"/>
    </source>
</evidence>
<dbReference type="SUPFAM" id="SSF52279">
    <property type="entry name" value="Beta-D-glucan exohydrolase, C-terminal domain"/>
    <property type="match status" value="1"/>
</dbReference>
<keyword evidence="3" id="KW-0119">Carbohydrate metabolism</keyword>
<evidence type="ECO:0000256" key="1">
    <source>
        <dbReference type="ARBA" id="ARBA00005336"/>
    </source>
</evidence>
<dbReference type="Pfam" id="PF01915">
    <property type="entry name" value="Glyco_hydro_3_C"/>
    <property type="match status" value="1"/>
</dbReference>
<dbReference type="SMART" id="SM01217">
    <property type="entry name" value="Fn3_like"/>
    <property type="match status" value="1"/>
</dbReference>
<evidence type="ECO:0000256" key="4">
    <source>
        <dbReference type="RuleBase" id="RU361161"/>
    </source>
</evidence>
<dbReference type="Proteomes" id="UP000824504">
    <property type="component" value="Chromosome"/>
</dbReference>
<dbReference type="InterPro" id="IPR013783">
    <property type="entry name" value="Ig-like_fold"/>
</dbReference>
<keyword evidence="2 4" id="KW-0378">Hydrolase</keyword>
<dbReference type="InterPro" id="IPR050288">
    <property type="entry name" value="Cellulose_deg_GH3"/>
</dbReference>
<evidence type="ECO:0000259" key="5">
    <source>
        <dbReference type="SMART" id="SM01217"/>
    </source>
</evidence>
<accession>A0ABX8SM24</accession>
<dbReference type="Gene3D" id="2.60.40.10">
    <property type="entry name" value="Immunoglobulins"/>
    <property type="match status" value="1"/>
</dbReference>
<keyword evidence="4" id="KW-0326">Glycosidase</keyword>
<dbReference type="InterPro" id="IPR017853">
    <property type="entry name" value="GH"/>
</dbReference>
<dbReference type="PRINTS" id="PR00133">
    <property type="entry name" value="GLHYDRLASE3"/>
</dbReference>
<feature type="domain" description="Fibronectin type III-like" evidence="5">
    <location>
        <begin position="576"/>
        <end position="646"/>
    </location>
</feature>
<dbReference type="SUPFAM" id="SSF51445">
    <property type="entry name" value="(Trans)glycosidases"/>
    <property type="match status" value="1"/>
</dbReference>
<dbReference type="PANTHER" id="PTHR42715">
    <property type="entry name" value="BETA-GLUCOSIDASE"/>
    <property type="match status" value="1"/>
</dbReference>
<dbReference type="InterPro" id="IPR001764">
    <property type="entry name" value="Glyco_hydro_3_N"/>
</dbReference>
<dbReference type="PROSITE" id="PS00775">
    <property type="entry name" value="GLYCOSYL_HYDROL_F3"/>
    <property type="match status" value="1"/>
</dbReference>
<dbReference type="PANTHER" id="PTHR42715:SF10">
    <property type="entry name" value="BETA-GLUCOSIDASE"/>
    <property type="match status" value="1"/>
</dbReference>
<proteinExistence type="inferred from homology"/>
<dbReference type="InterPro" id="IPR026891">
    <property type="entry name" value="Fn3-like"/>
</dbReference>
<dbReference type="InterPro" id="IPR002772">
    <property type="entry name" value="Glyco_hydro_3_C"/>
</dbReference>
<keyword evidence="7" id="KW-1185">Reference proteome</keyword>
<dbReference type="Gene3D" id="3.20.20.300">
    <property type="entry name" value="Glycoside hydrolase, family 3, N-terminal domain"/>
    <property type="match status" value="1"/>
</dbReference>
<dbReference type="GO" id="GO:0016787">
    <property type="term" value="F:hydrolase activity"/>
    <property type="evidence" value="ECO:0007669"/>
    <property type="project" value="UniProtKB-KW"/>
</dbReference>
<protein>
    <submittedName>
        <fullName evidence="6">Glycoside hydrolase family 3 C-terminal domain-containing protein</fullName>
    </submittedName>
</protein>
<gene>
    <name evidence="6" type="ORF">KDB89_12840</name>
</gene>
<dbReference type="Gene3D" id="3.40.50.1700">
    <property type="entry name" value="Glycoside hydrolase family 3 C-terminal domain"/>
    <property type="match status" value="1"/>
</dbReference>
<comment type="similarity">
    <text evidence="1 4">Belongs to the glycosyl hydrolase 3 family.</text>
</comment>
<organism evidence="6 7">
    <name type="scientific">Tessaracoccus palaemonis</name>
    <dbReference type="NCBI Taxonomy" id="2829499"/>
    <lineage>
        <taxon>Bacteria</taxon>
        <taxon>Bacillati</taxon>
        <taxon>Actinomycetota</taxon>
        <taxon>Actinomycetes</taxon>
        <taxon>Propionibacteriales</taxon>
        <taxon>Propionibacteriaceae</taxon>
        <taxon>Tessaracoccus</taxon>
    </lineage>
</organism>
<sequence>MPVTDITDLTLEEKASLTSGADFWTTKAVDRLGVASIMMTDGPHGLRKQSGATDHLGLAGSVPATCFPPAVALASTWDAALAERVGEALGVESAIEDVAVILGPGINIKRSPLCGRNFEYLSEDPLVAGVLGSALVRGIQSKGVGASLKHFAANNQETDRMRASSDVDPRTLREMYLRAFERVVSGEQPWTVMCSYNRINGVYASEDPWLLTDVLRGEWGFAGLVVSDWGAVNDRVVGLPAGLDLEMPSSGGRTDAQLVAAVREQRLSEAALDLAASRVLDLVAKAGRRPVAGPLDVDAHHALAREAAARAVVLLKNDGGLLPLRAGSSVAVIGEFARTPRYQGAGSSLINPTRLDPALDALAADADVTFAPGFTLDDTGDAASLCAEAVAAAAAAEVAVVFLGLPAVEESEGYDRTHIDLPAVQLETLAAVRAANPNVVVVLSNGGVVALPFRDDVPAILEGWLLGQAGGSATADVLFGRVNPSGRLAETIPLRLEDNPSYGSFPGEFGHVRYGEGILVGYRGYDAKRQAVAYPFGHGLSYTTFSYSEPSAVVTADGDVDVTVLLTNTGTVAGREVVQVYVGRAESAVQRPPRALAGFASVELAPGQSTSVTVRAEARDLAYWDVRVDRWIVEPGAYTFEVGASSRDLRGSVVVELEGDQVTLPISLDSTIGELADHPVAGAMARQILEVLDQAGDGAAEMMASVPIGRVATFPGMPVTLEQVRELIDTANADL</sequence>